<evidence type="ECO:0000313" key="4">
    <source>
        <dbReference type="EMBL" id="KAL0483259.1"/>
    </source>
</evidence>
<organism evidence="4 5">
    <name type="scientific">Acrasis kona</name>
    <dbReference type="NCBI Taxonomy" id="1008807"/>
    <lineage>
        <taxon>Eukaryota</taxon>
        <taxon>Discoba</taxon>
        <taxon>Heterolobosea</taxon>
        <taxon>Tetramitia</taxon>
        <taxon>Eutetramitia</taxon>
        <taxon>Acrasidae</taxon>
        <taxon>Acrasis</taxon>
    </lineage>
</organism>
<keyword evidence="5" id="KW-1185">Reference proteome</keyword>
<dbReference type="EMBL" id="JAOPGA020000946">
    <property type="protein sequence ID" value="KAL0483259.1"/>
    <property type="molecule type" value="Genomic_DNA"/>
</dbReference>
<gene>
    <name evidence="4" type="ORF">AKO1_011522</name>
</gene>
<comment type="similarity">
    <text evidence="1">Belongs to the short-chain dehydrogenases/reductases (SDR) family.</text>
</comment>
<evidence type="ECO:0000256" key="3">
    <source>
        <dbReference type="ARBA" id="ARBA00023002"/>
    </source>
</evidence>
<comment type="caution">
    <text evidence="4">The sequence shown here is derived from an EMBL/GenBank/DDBJ whole genome shotgun (WGS) entry which is preliminary data.</text>
</comment>
<dbReference type="GO" id="GO:0016491">
    <property type="term" value="F:oxidoreductase activity"/>
    <property type="evidence" value="ECO:0007669"/>
    <property type="project" value="UniProtKB-KW"/>
</dbReference>
<proteinExistence type="inferred from homology"/>
<dbReference type="PRINTS" id="PR00081">
    <property type="entry name" value="GDHRDH"/>
</dbReference>
<dbReference type="GO" id="GO:0016020">
    <property type="term" value="C:membrane"/>
    <property type="evidence" value="ECO:0007669"/>
    <property type="project" value="TreeGrafter"/>
</dbReference>
<keyword evidence="2" id="KW-0521">NADP</keyword>
<dbReference type="Pfam" id="PF00106">
    <property type="entry name" value="adh_short"/>
    <property type="match status" value="1"/>
</dbReference>
<evidence type="ECO:0000256" key="1">
    <source>
        <dbReference type="ARBA" id="ARBA00006484"/>
    </source>
</evidence>
<keyword evidence="3" id="KW-0560">Oxidoreductase</keyword>
<dbReference type="InterPro" id="IPR002347">
    <property type="entry name" value="SDR_fam"/>
</dbReference>
<evidence type="ECO:0000256" key="2">
    <source>
        <dbReference type="ARBA" id="ARBA00022857"/>
    </source>
</evidence>
<dbReference type="PANTHER" id="PTHR43490">
    <property type="entry name" value="(+)-NEOMENTHOL DEHYDROGENASE"/>
    <property type="match status" value="1"/>
</dbReference>
<sequence>MVVDHQVILVTGANKGIGYKSVELLSKSHPESVILLGARDENRGNEAVSKLSANNVHFLQLDATDSKSIDAAVQTVADKYGKLNVLINNAGIGSSSGGLEEVKKTFDVNYFGAQRVIGSFLPLLKKSREAGEDARVLIVSSEVGAWSHNLQPEDLQKVLDEVDNLSVQQLNDLSQDFLTSVQTDKKSMYDWKDLFNGYGPSKTLVSVYGRVIARELKGDGIVVVLLCPGYCATDLNNNSGYRSAEQGAESINYGLKVKLAETGGFFQDGHAQSIKSEIPEAMKAAIAKHQE</sequence>
<dbReference type="PANTHER" id="PTHR43490:SF99">
    <property type="entry name" value="SHORT-CHAIN DEHYDROGENASE_REDUCTASE"/>
    <property type="match status" value="1"/>
</dbReference>
<dbReference type="InterPro" id="IPR036291">
    <property type="entry name" value="NAD(P)-bd_dom_sf"/>
</dbReference>
<reference evidence="4 5" key="1">
    <citation type="submission" date="2024-03" db="EMBL/GenBank/DDBJ databases">
        <title>The Acrasis kona genome and developmental transcriptomes reveal deep origins of eukaryotic multicellular pathways.</title>
        <authorList>
            <person name="Sheikh S."/>
            <person name="Fu C.-J."/>
            <person name="Brown M.W."/>
            <person name="Baldauf S.L."/>
        </authorList>
    </citation>
    <scope>NUCLEOTIDE SEQUENCE [LARGE SCALE GENOMIC DNA]</scope>
    <source>
        <strain evidence="4 5">ATCC MYA-3509</strain>
    </source>
</reference>
<name>A0AAW2Z1T2_9EUKA</name>
<evidence type="ECO:0000313" key="5">
    <source>
        <dbReference type="Proteomes" id="UP001431209"/>
    </source>
</evidence>
<dbReference type="AlphaFoldDB" id="A0AAW2Z1T2"/>
<accession>A0AAW2Z1T2</accession>
<dbReference type="Proteomes" id="UP001431209">
    <property type="component" value="Unassembled WGS sequence"/>
</dbReference>
<dbReference type="Gene3D" id="3.40.50.720">
    <property type="entry name" value="NAD(P)-binding Rossmann-like Domain"/>
    <property type="match status" value="1"/>
</dbReference>
<dbReference type="SUPFAM" id="SSF51735">
    <property type="entry name" value="NAD(P)-binding Rossmann-fold domains"/>
    <property type="match status" value="1"/>
</dbReference>
<protein>
    <submittedName>
        <fullName evidence="4">Carbonyl reductase</fullName>
    </submittedName>
</protein>